<dbReference type="InterPro" id="IPR008332">
    <property type="entry name" value="MethylG_MeTrfase_N"/>
</dbReference>
<gene>
    <name evidence="12" type="ORF">TL10_10880</name>
</gene>
<name>A0A0D1J5P0_9MYCO</name>
<evidence type="ECO:0000256" key="4">
    <source>
        <dbReference type="ARBA" id="ARBA00022603"/>
    </source>
</evidence>
<dbReference type="InterPro" id="IPR014048">
    <property type="entry name" value="MethylDNA_cys_MeTrfase_DNA-bd"/>
</dbReference>
<protein>
    <recommendedName>
        <fullName evidence="9">Methylated-DNA--protein-cysteine methyltransferase</fullName>
        <ecNumber evidence="9">2.1.1.63</ecNumber>
    </recommendedName>
    <alternativeName>
        <fullName evidence="9">6-O-methylguanine-DNA methyltransferase</fullName>
        <shortName evidence="9">MGMT</shortName>
    </alternativeName>
    <alternativeName>
        <fullName evidence="9">O-6-methylguanine-DNA-alkyltransferase</fullName>
    </alternativeName>
</protein>
<dbReference type="GO" id="GO:0032259">
    <property type="term" value="P:methylation"/>
    <property type="evidence" value="ECO:0007669"/>
    <property type="project" value="UniProtKB-KW"/>
</dbReference>
<proteinExistence type="inferred from homology"/>
<dbReference type="AlphaFoldDB" id="A0A0D1J5P0"/>
<evidence type="ECO:0000256" key="1">
    <source>
        <dbReference type="ARBA" id="ARBA00001286"/>
    </source>
</evidence>
<keyword evidence="4 9" id="KW-0489">Methyltransferase</keyword>
<dbReference type="SUPFAM" id="SSF46767">
    <property type="entry name" value="Methylated DNA-protein cysteine methyltransferase, C-terminal domain"/>
    <property type="match status" value="1"/>
</dbReference>
<dbReference type="NCBIfam" id="TIGR00589">
    <property type="entry name" value="ogt"/>
    <property type="match status" value="1"/>
</dbReference>
<keyword evidence="7 9" id="KW-0234">DNA repair</keyword>
<evidence type="ECO:0000259" key="11">
    <source>
        <dbReference type="Pfam" id="PF02870"/>
    </source>
</evidence>
<comment type="similarity">
    <text evidence="2 9">Belongs to the MGMT family.</text>
</comment>
<dbReference type="InterPro" id="IPR023546">
    <property type="entry name" value="MGMT"/>
</dbReference>
<dbReference type="Gene3D" id="1.10.10.10">
    <property type="entry name" value="Winged helix-like DNA-binding domain superfamily/Winged helix DNA-binding domain"/>
    <property type="match status" value="1"/>
</dbReference>
<evidence type="ECO:0000256" key="9">
    <source>
        <dbReference type="HAMAP-Rule" id="MF_00772"/>
    </source>
</evidence>
<evidence type="ECO:0000256" key="8">
    <source>
        <dbReference type="ARBA" id="ARBA00049348"/>
    </source>
</evidence>
<evidence type="ECO:0000256" key="3">
    <source>
        <dbReference type="ARBA" id="ARBA00022490"/>
    </source>
</evidence>
<dbReference type="SUPFAM" id="SSF53155">
    <property type="entry name" value="Methylated DNA-protein cysteine methyltransferase domain"/>
    <property type="match status" value="1"/>
</dbReference>
<evidence type="ECO:0000259" key="10">
    <source>
        <dbReference type="Pfam" id="PF01035"/>
    </source>
</evidence>
<dbReference type="Pfam" id="PF01035">
    <property type="entry name" value="DNA_binding_1"/>
    <property type="match status" value="1"/>
</dbReference>
<feature type="domain" description="Methylated-DNA-[protein]-cysteine S-methyltransferase DNA binding" evidence="10">
    <location>
        <begin position="114"/>
        <end position="192"/>
    </location>
</feature>
<evidence type="ECO:0000313" key="13">
    <source>
        <dbReference type="Proteomes" id="UP000032221"/>
    </source>
</evidence>
<comment type="caution">
    <text evidence="12">The sequence shown here is derived from an EMBL/GenBank/DDBJ whole genome shotgun (WGS) entry which is preliminary data.</text>
</comment>
<keyword evidence="13" id="KW-1185">Reference proteome</keyword>
<accession>A0A0D1J5P0</accession>
<organism evidence="12 13">
    <name type="scientific">Mycolicibacterium llatzerense</name>
    <dbReference type="NCBI Taxonomy" id="280871"/>
    <lineage>
        <taxon>Bacteria</taxon>
        <taxon>Bacillati</taxon>
        <taxon>Actinomycetota</taxon>
        <taxon>Actinomycetes</taxon>
        <taxon>Mycobacteriales</taxon>
        <taxon>Mycobacteriaceae</taxon>
        <taxon>Mycolicibacterium</taxon>
    </lineage>
</organism>
<dbReference type="PANTHER" id="PTHR10815:SF13">
    <property type="entry name" value="METHYLATED-DNA--PROTEIN-CYSTEINE METHYLTRANSFERASE"/>
    <property type="match status" value="1"/>
</dbReference>
<dbReference type="PATRIC" id="fig|280871.6.peg.2257"/>
<dbReference type="GO" id="GO:0005737">
    <property type="term" value="C:cytoplasm"/>
    <property type="evidence" value="ECO:0007669"/>
    <property type="project" value="UniProtKB-SubCell"/>
</dbReference>
<comment type="catalytic activity">
    <reaction evidence="1 9">
        <text>a 4-O-methyl-thymidine in DNA + L-cysteinyl-[protein] = a thymidine in DNA + S-methyl-L-cysteinyl-[protein]</text>
        <dbReference type="Rhea" id="RHEA:53428"/>
        <dbReference type="Rhea" id="RHEA-COMP:10131"/>
        <dbReference type="Rhea" id="RHEA-COMP:10132"/>
        <dbReference type="Rhea" id="RHEA-COMP:13555"/>
        <dbReference type="Rhea" id="RHEA-COMP:13556"/>
        <dbReference type="ChEBI" id="CHEBI:29950"/>
        <dbReference type="ChEBI" id="CHEBI:82612"/>
        <dbReference type="ChEBI" id="CHEBI:137386"/>
        <dbReference type="ChEBI" id="CHEBI:137387"/>
        <dbReference type="EC" id="2.1.1.63"/>
    </reaction>
</comment>
<dbReference type="Gene3D" id="3.30.160.70">
    <property type="entry name" value="Methylated DNA-protein cysteine methyltransferase domain"/>
    <property type="match status" value="1"/>
</dbReference>
<dbReference type="PANTHER" id="PTHR10815">
    <property type="entry name" value="METHYLATED-DNA--PROTEIN-CYSTEINE METHYLTRANSFERASE"/>
    <property type="match status" value="1"/>
</dbReference>
<dbReference type="Proteomes" id="UP000032221">
    <property type="component" value="Unassembled WGS sequence"/>
</dbReference>
<evidence type="ECO:0000256" key="2">
    <source>
        <dbReference type="ARBA" id="ARBA00008711"/>
    </source>
</evidence>
<dbReference type="STRING" id="280871.TL10_10880"/>
<evidence type="ECO:0000256" key="7">
    <source>
        <dbReference type="ARBA" id="ARBA00023204"/>
    </source>
</evidence>
<feature type="domain" description="Methylguanine DNA methyltransferase ribonuclease-like" evidence="11">
    <location>
        <begin position="32"/>
        <end position="107"/>
    </location>
</feature>
<dbReference type="Pfam" id="PF02870">
    <property type="entry name" value="Methyltransf_1N"/>
    <property type="match status" value="1"/>
</dbReference>
<dbReference type="InterPro" id="IPR001497">
    <property type="entry name" value="MethylDNA_cys_MeTrfase_AS"/>
</dbReference>
<dbReference type="InterPro" id="IPR036388">
    <property type="entry name" value="WH-like_DNA-bd_sf"/>
</dbReference>
<dbReference type="GO" id="GO:0003908">
    <property type="term" value="F:methylated-DNA-[protein]-cysteine S-methyltransferase activity"/>
    <property type="evidence" value="ECO:0007669"/>
    <property type="project" value="UniProtKB-UniRule"/>
</dbReference>
<dbReference type="GO" id="GO:0006307">
    <property type="term" value="P:DNA alkylation repair"/>
    <property type="evidence" value="ECO:0007669"/>
    <property type="project" value="UniProtKB-UniRule"/>
</dbReference>
<feature type="active site" description="Nucleophile; methyl group acceptor" evidence="9">
    <location>
        <position position="164"/>
    </location>
</feature>
<reference evidence="12 13" key="1">
    <citation type="submission" date="2015-01" db="EMBL/GenBank/DDBJ databases">
        <title>Genome sequence of Mycobacterium llatzerense and Mycobacterium immunogenum recovered from brain abscess.</title>
        <authorList>
            <person name="Greninger A.L."/>
            <person name="Langelier C."/>
            <person name="Cunningham G."/>
            <person name="Chiu C.Y."/>
            <person name="Miller S."/>
        </authorList>
    </citation>
    <scope>NUCLEOTIDE SEQUENCE [LARGE SCALE GENOMIC DNA]</scope>
    <source>
        <strain evidence="12 13">CLUC14</strain>
    </source>
</reference>
<dbReference type="EMBL" id="JXST01000013">
    <property type="protein sequence ID" value="KIU16913.1"/>
    <property type="molecule type" value="Genomic_DNA"/>
</dbReference>
<evidence type="ECO:0000256" key="5">
    <source>
        <dbReference type="ARBA" id="ARBA00022679"/>
    </source>
</evidence>
<evidence type="ECO:0000313" key="12">
    <source>
        <dbReference type="EMBL" id="KIU16913.1"/>
    </source>
</evidence>
<comment type="subcellular location">
    <subcellularLocation>
        <location evidence="9">Cytoplasm</location>
    </subcellularLocation>
</comment>
<comment type="catalytic activity">
    <reaction evidence="8 9">
        <text>a 6-O-methyl-2'-deoxyguanosine in DNA + L-cysteinyl-[protein] = S-methyl-L-cysteinyl-[protein] + a 2'-deoxyguanosine in DNA</text>
        <dbReference type="Rhea" id="RHEA:24000"/>
        <dbReference type="Rhea" id="RHEA-COMP:10131"/>
        <dbReference type="Rhea" id="RHEA-COMP:10132"/>
        <dbReference type="Rhea" id="RHEA-COMP:11367"/>
        <dbReference type="Rhea" id="RHEA-COMP:11368"/>
        <dbReference type="ChEBI" id="CHEBI:29950"/>
        <dbReference type="ChEBI" id="CHEBI:82612"/>
        <dbReference type="ChEBI" id="CHEBI:85445"/>
        <dbReference type="ChEBI" id="CHEBI:85448"/>
        <dbReference type="EC" id="2.1.1.63"/>
    </reaction>
</comment>
<dbReference type="EC" id="2.1.1.63" evidence="9"/>
<dbReference type="CDD" id="cd06445">
    <property type="entry name" value="ATase"/>
    <property type="match status" value="1"/>
</dbReference>
<comment type="function">
    <text evidence="9">Involved in the cellular defense against the biological effects of O6-methylguanine (O6-MeG) and O4-methylthymine (O4-MeT) in DNA. Repairs the methylated nucleobase in DNA by stoichiometrically transferring the methyl group to a cysteine residue in the enzyme. This is a suicide reaction: the enzyme is irreversibly inactivated.</text>
</comment>
<dbReference type="InterPro" id="IPR036217">
    <property type="entry name" value="MethylDNA_cys_MeTrfase_DNAb"/>
</dbReference>
<comment type="miscellaneous">
    <text evidence="9">This enzyme catalyzes only one turnover and therefore is not strictly catalytic. According to one definition, an enzyme is a biocatalyst that acts repeatedly and over many reaction cycles.</text>
</comment>
<keyword evidence="6 9" id="KW-0227">DNA damage</keyword>
<evidence type="ECO:0000256" key="6">
    <source>
        <dbReference type="ARBA" id="ARBA00022763"/>
    </source>
</evidence>
<dbReference type="FunFam" id="1.10.10.10:FF:000214">
    <property type="entry name" value="Methylated-DNA--protein-cysteine methyltransferase"/>
    <property type="match status" value="1"/>
</dbReference>
<dbReference type="InterPro" id="IPR036631">
    <property type="entry name" value="MGMT_N_sf"/>
</dbReference>
<sequence length="194" mass="20573">MARITAPGPDRLADLHSRLAAAAARDGVLDVAYRTVDSPVGPLLLAATDQGLIRVAYAREDHDAVLQQLADKVSPRILLAPARLDAVARELDEYFGRARRTFDVPLDWRLAAGFRAAVLHHLPEIGYGRTASYADVAVLAGSPKAVRAVGTACAKNPLPVVVPCHRVVRSDGAMGGYLGGPEAKRLLLDLEAAA</sequence>
<keyword evidence="5 9" id="KW-0808">Transferase</keyword>
<keyword evidence="3 9" id="KW-0963">Cytoplasm</keyword>
<dbReference type="HAMAP" id="MF_00772">
    <property type="entry name" value="OGT"/>
    <property type="match status" value="1"/>
</dbReference>
<dbReference type="PROSITE" id="PS00374">
    <property type="entry name" value="MGMT"/>
    <property type="match status" value="1"/>
</dbReference>